<dbReference type="AlphaFoldDB" id="A0A0D2J270"/>
<evidence type="ECO:0000313" key="2">
    <source>
        <dbReference type="Proteomes" id="UP000053617"/>
    </source>
</evidence>
<reference evidence="1 2" key="1">
    <citation type="submission" date="2015-01" db="EMBL/GenBank/DDBJ databases">
        <title>The Genome Sequence of Rhinocladiella mackenzie CBS 650.93.</title>
        <authorList>
            <consortium name="The Broad Institute Genomics Platform"/>
            <person name="Cuomo C."/>
            <person name="de Hoog S."/>
            <person name="Gorbushina A."/>
            <person name="Stielow B."/>
            <person name="Teixiera M."/>
            <person name="Abouelleil A."/>
            <person name="Chapman S.B."/>
            <person name="Priest M."/>
            <person name="Young S.K."/>
            <person name="Wortman J."/>
            <person name="Nusbaum C."/>
            <person name="Birren B."/>
        </authorList>
    </citation>
    <scope>NUCLEOTIDE SEQUENCE [LARGE SCALE GENOMIC DNA]</scope>
    <source>
        <strain evidence="1 2">CBS 650.93</strain>
    </source>
</reference>
<organism evidence="1 2">
    <name type="scientific">Rhinocladiella mackenziei CBS 650.93</name>
    <dbReference type="NCBI Taxonomy" id="1442369"/>
    <lineage>
        <taxon>Eukaryota</taxon>
        <taxon>Fungi</taxon>
        <taxon>Dikarya</taxon>
        <taxon>Ascomycota</taxon>
        <taxon>Pezizomycotina</taxon>
        <taxon>Eurotiomycetes</taxon>
        <taxon>Chaetothyriomycetidae</taxon>
        <taxon>Chaetothyriales</taxon>
        <taxon>Herpotrichiellaceae</taxon>
        <taxon>Rhinocladiella</taxon>
    </lineage>
</organism>
<sequence length="65" mass="7234">MATAMHIYTTSISGPVEPNLTLAKAAMLVHPPDRVPFSHTLLARISEFPHETTRMVLEQVFTTTK</sequence>
<dbReference type="VEuPathDB" id="FungiDB:Z518_00892"/>
<accession>A0A0D2J270</accession>
<keyword evidence="2" id="KW-1185">Reference proteome</keyword>
<name>A0A0D2J270_9EURO</name>
<dbReference type="RefSeq" id="XP_013276947.1">
    <property type="nucleotide sequence ID" value="XM_013421493.1"/>
</dbReference>
<dbReference type="EMBL" id="KN847475">
    <property type="protein sequence ID" value="KIX09811.1"/>
    <property type="molecule type" value="Genomic_DNA"/>
</dbReference>
<dbReference type="Proteomes" id="UP000053617">
    <property type="component" value="Unassembled WGS sequence"/>
</dbReference>
<dbReference type="GeneID" id="25288963"/>
<protein>
    <submittedName>
        <fullName evidence="1">Uncharacterized protein</fullName>
    </submittedName>
</protein>
<evidence type="ECO:0000313" key="1">
    <source>
        <dbReference type="EMBL" id="KIX09811.1"/>
    </source>
</evidence>
<proteinExistence type="predicted"/>
<dbReference type="HOGENOM" id="CLU_2850912_0_0_1"/>
<gene>
    <name evidence="1" type="ORF">Z518_00892</name>
</gene>